<evidence type="ECO:0000313" key="1">
    <source>
        <dbReference type="EMBL" id="RKK64988.1"/>
    </source>
</evidence>
<sequence>NLDNRPQKSVLGLRELLDRHIGENIAEQIFTVVREFEIGDKLSYFTLDNS</sequence>
<comment type="caution">
    <text evidence="1">The sequence shown here is derived from an EMBL/GenBank/DDBJ whole genome shotgun (WGS) entry which is preliminary data.</text>
</comment>
<name>A0A420MAY2_FUSOX</name>
<reference evidence="1 2" key="1">
    <citation type="journal article" date="2018" name="Sci. Rep.">
        <title>Characterisation of pathogen-specific regions and novel effector candidates in Fusarium oxysporum f. sp. cepae.</title>
        <authorList>
            <person name="Armitage A.D."/>
            <person name="Taylor A."/>
            <person name="Sobczyk M.K."/>
            <person name="Baxter L."/>
            <person name="Greenfield B.P."/>
            <person name="Bates H.J."/>
            <person name="Wilson F."/>
            <person name="Jackson A.C."/>
            <person name="Ott S."/>
            <person name="Harrison R.J."/>
            <person name="Clarkson J.P."/>
        </authorList>
    </citation>
    <scope>NUCLEOTIDE SEQUENCE [LARGE SCALE GENOMIC DNA]</scope>
    <source>
        <strain evidence="1 2">Fo_A13</strain>
    </source>
</reference>
<protein>
    <submittedName>
        <fullName evidence="1">Uncharacterized protein</fullName>
    </submittedName>
</protein>
<organism evidence="1 2">
    <name type="scientific">Fusarium oxysporum</name>
    <name type="common">Fusarium vascular wilt</name>
    <dbReference type="NCBI Taxonomy" id="5507"/>
    <lineage>
        <taxon>Eukaryota</taxon>
        <taxon>Fungi</taxon>
        <taxon>Dikarya</taxon>
        <taxon>Ascomycota</taxon>
        <taxon>Pezizomycotina</taxon>
        <taxon>Sordariomycetes</taxon>
        <taxon>Hypocreomycetidae</taxon>
        <taxon>Hypocreales</taxon>
        <taxon>Nectriaceae</taxon>
        <taxon>Fusarium</taxon>
        <taxon>Fusarium oxysporum species complex</taxon>
    </lineage>
</organism>
<feature type="non-terminal residue" evidence="1">
    <location>
        <position position="1"/>
    </location>
</feature>
<accession>A0A420MAY2</accession>
<dbReference type="EMBL" id="MRCX01000475">
    <property type="protein sequence ID" value="RKK64988.1"/>
    <property type="molecule type" value="Genomic_DNA"/>
</dbReference>
<gene>
    <name evidence="1" type="ORF">BFJ69_g16526</name>
</gene>
<evidence type="ECO:0000313" key="2">
    <source>
        <dbReference type="Proteomes" id="UP000285084"/>
    </source>
</evidence>
<dbReference type="Proteomes" id="UP000285084">
    <property type="component" value="Unassembled WGS sequence"/>
</dbReference>
<dbReference type="AlphaFoldDB" id="A0A420MAY2"/>
<proteinExistence type="predicted"/>